<proteinExistence type="predicted"/>
<reference evidence="1 2" key="1">
    <citation type="submission" date="2016-10" db="EMBL/GenBank/DDBJ databases">
        <authorList>
            <person name="Varghese N."/>
            <person name="Submissions S."/>
        </authorList>
    </citation>
    <scope>NUCLEOTIDE SEQUENCE [LARGE SCALE GENOMIC DNA]</scope>
    <source>
        <strain evidence="1 2">CGMCC 1.6497</strain>
    </source>
</reference>
<dbReference type="EMBL" id="FNJC01000001">
    <property type="protein sequence ID" value="SDO02587.1"/>
    <property type="molecule type" value="Genomic_DNA"/>
</dbReference>
<accession>A0A1H0G6R4</accession>
<sequence length="144" mass="16009">MDSNQVDLNITPEKVAYVIIKAREFDAKVDSWNDPDASDENDVSDAILENLANDPVRTELATFIAELNDDEQAELVAIAWVGRGTFEPEEFGEALRTAREERTNPTADYLLGLPLLADYLTNGFENLGFSIDDAEDELTRGEVI</sequence>
<evidence type="ECO:0008006" key="3">
    <source>
        <dbReference type="Google" id="ProtNLM"/>
    </source>
</evidence>
<gene>
    <name evidence="1" type="ORF">SAMN04488061_0073</name>
</gene>
<dbReference type="Pfam" id="PF12616">
    <property type="entry name" value="DUF3775"/>
    <property type="match status" value="1"/>
</dbReference>
<evidence type="ECO:0000313" key="1">
    <source>
        <dbReference type="EMBL" id="SDO02587.1"/>
    </source>
</evidence>
<comment type="caution">
    <text evidence="1">The sequence shown here is derived from an EMBL/GenBank/DDBJ whole genome shotgun (WGS) entry which is preliminary data.</text>
</comment>
<organism evidence="1 2">
    <name type="scientific">Filomicrobium insigne</name>
    <dbReference type="NCBI Taxonomy" id="418854"/>
    <lineage>
        <taxon>Bacteria</taxon>
        <taxon>Pseudomonadati</taxon>
        <taxon>Pseudomonadota</taxon>
        <taxon>Alphaproteobacteria</taxon>
        <taxon>Hyphomicrobiales</taxon>
        <taxon>Hyphomicrobiaceae</taxon>
        <taxon>Filomicrobium</taxon>
    </lineage>
</organism>
<evidence type="ECO:0000313" key="2">
    <source>
        <dbReference type="Proteomes" id="UP000198795"/>
    </source>
</evidence>
<keyword evidence="2" id="KW-1185">Reference proteome</keyword>
<protein>
    <recommendedName>
        <fullName evidence="3">DUF3775 domain-containing protein</fullName>
    </recommendedName>
</protein>
<dbReference type="Proteomes" id="UP000198795">
    <property type="component" value="Unassembled WGS sequence"/>
</dbReference>
<dbReference type="RefSeq" id="WP_090225802.1">
    <property type="nucleotide sequence ID" value="NZ_FNJC01000001.1"/>
</dbReference>
<dbReference type="InterPro" id="IPR022254">
    <property type="entry name" value="DUF3775"/>
</dbReference>
<name>A0A1H0G6R4_9HYPH</name>